<dbReference type="InterPro" id="IPR043502">
    <property type="entry name" value="DNA/RNA_pol_sf"/>
</dbReference>
<comment type="subunit">
    <text evidence="3 16">Monomer.</text>
</comment>
<dbReference type="Proteomes" id="UP000003277">
    <property type="component" value="Unassembled WGS sequence"/>
</dbReference>
<keyword evidence="5 16" id="KW-0963">Cytoplasm</keyword>
<dbReference type="HAMAP" id="MF_01113">
    <property type="entry name" value="DNApol_IV"/>
    <property type="match status" value="1"/>
</dbReference>
<evidence type="ECO:0000256" key="14">
    <source>
        <dbReference type="ARBA" id="ARBA00023204"/>
    </source>
</evidence>
<evidence type="ECO:0000256" key="8">
    <source>
        <dbReference type="ARBA" id="ARBA00022705"/>
    </source>
</evidence>
<dbReference type="PATRIC" id="fig|742743.3.peg.2044"/>
<dbReference type="NCBIfam" id="NF002677">
    <property type="entry name" value="PRK02406.1"/>
    <property type="match status" value="1"/>
</dbReference>
<keyword evidence="10 16" id="KW-0227">DNA damage</keyword>
<evidence type="ECO:0000256" key="9">
    <source>
        <dbReference type="ARBA" id="ARBA00022723"/>
    </source>
</evidence>
<dbReference type="EC" id="2.7.7.7" evidence="16"/>
<comment type="function">
    <text evidence="16">Poorly processive, error-prone DNA polymerase involved in untargeted mutagenesis. Copies undamaged DNA at stalled replication forks, which arise in vivo from mismatched or misaligned primer ends. These misaligned primers can be extended by PolIV. Exhibits no 3'-5' exonuclease (proofreading) activity. May be involved in translesional synthesis, in conjunction with the beta clamp from PolIII.</text>
</comment>
<dbReference type="NCBIfam" id="NF010731">
    <property type="entry name" value="PRK14133.1"/>
    <property type="match status" value="1"/>
</dbReference>
<comment type="cofactor">
    <cofactor evidence="16">
        <name>Mg(2+)</name>
        <dbReference type="ChEBI" id="CHEBI:18420"/>
    </cofactor>
    <text evidence="16">Binds 2 magnesium ions per subunit.</text>
</comment>
<dbReference type="Pfam" id="PF00817">
    <property type="entry name" value="IMS"/>
    <property type="match status" value="1"/>
</dbReference>
<dbReference type="FunFam" id="3.40.1170.60:FF:000001">
    <property type="entry name" value="DNA polymerase IV"/>
    <property type="match status" value="1"/>
</dbReference>
<feature type="binding site" evidence="16">
    <location>
        <position position="103"/>
    </location>
    <ligand>
        <name>Mg(2+)</name>
        <dbReference type="ChEBI" id="CHEBI:18420"/>
    </ligand>
</feature>
<keyword evidence="8 16" id="KW-0235">DNA replication</keyword>
<evidence type="ECO:0000256" key="11">
    <source>
        <dbReference type="ARBA" id="ARBA00022842"/>
    </source>
</evidence>
<dbReference type="GO" id="GO:0006281">
    <property type="term" value="P:DNA repair"/>
    <property type="evidence" value="ECO:0007669"/>
    <property type="project" value="UniProtKB-UniRule"/>
</dbReference>
<dbReference type="GO" id="GO:0006261">
    <property type="term" value="P:DNA-templated DNA replication"/>
    <property type="evidence" value="ECO:0007669"/>
    <property type="project" value="UniProtKB-UniRule"/>
</dbReference>
<dbReference type="InterPro" id="IPR036775">
    <property type="entry name" value="DNA_pol_Y-fam_lit_finger_sf"/>
</dbReference>
<dbReference type="eggNOG" id="COG0389">
    <property type="taxonomic scope" value="Bacteria"/>
</dbReference>
<evidence type="ECO:0000256" key="10">
    <source>
        <dbReference type="ARBA" id="ARBA00022763"/>
    </source>
</evidence>
<keyword evidence="11 16" id="KW-0460">Magnesium</keyword>
<evidence type="ECO:0000256" key="1">
    <source>
        <dbReference type="ARBA" id="ARBA00004496"/>
    </source>
</evidence>
<dbReference type="InterPro" id="IPR043128">
    <property type="entry name" value="Rev_trsase/Diguanyl_cyclase"/>
</dbReference>
<keyword evidence="7 16" id="KW-0548">Nucleotidyltransferase</keyword>
<comment type="catalytic activity">
    <reaction evidence="15 16">
        <text>DNA(n) + a 2'-deoxyribonucleoside 5'-triphosphate = DNA(n+1) + diphosphate</text>
        <dbReference type="Rhea" id="RHEA:22508"/>
        <dbReference type="Rhea" id="RHEA-COMP:17339"/>
        <dbReference type="Rhea" id="RHEA-COMP:17340"/>
        <dbReference type="ChEBI" id="CHEBI:33019"/>
        <dbReference type="ChEBI" id="CHEBI:61560"/>
        <dbReference type="ChEBI" id="CHEBI:173112"/>
        <dbReference type="EC" id="2.7.7.7"/>
    </reaction>
</comment>
<comment type="caution">
    <text evidence="18">The sequence shown here is derived from an EMBL/GenBank/DDBJ whole genome shotgun (WGS) entry which is preliminary data.</text>
</comment>
<comment type="subcellular location">
    <subcellularLocation>
        <location evidence="1 16">Cytoplasm</location>
    </subcellularLocation>
</comment>
<evidence type="ECO:0000256" key="4">
    <source>
        <dbReference type="ARBA" id="ARBA00022457"/>
    </source>
</evidence>
<keyword evidence="12 16" id="KW-0239">DNA-directed DNA polymerase</keyword>
<dbReference type="InterPro" id="IPR024728">
    <property type="entry name" value="PolY_HhH_motif"/>
</dbReference>
<dbReference type="AlphaFoldDB" id="H1D337"/>
<dbReference type="GO" id="GO:0009432">
    <property type="term" value="P:SOS response"/>
    <property type="evidence" value="ECO:0007669"/>
    <property type="project" value="TreeGrafter"/>
</dbReference>
<evidence type="ECO:0000313" key="19">
    <source>
        <dbReference type="Proteomes" id="UP000003277"/>
    </source>
</evidence>
<keyword evidence="6 16" id="KW-0808">Transferase</keyword>
<evidence type="ECO:0000256" key="6">
    <source>
        <dbReference type="ARBA" id="ARBA00022679"/>
    </source>
</evidence>
<evidence type="ECO:0000256" key="13">
    <source>
        <dbReference type="ARBA" id="ARBA00023125"/>
    </source>
</evidence>
<dbReference type="OrthoDB" id="9808813at2"/>
<dbReference type="PROSITE" id="PS50173">
    <property type="entry name" value="UMUC"/>
    <property type="match status" value="1"/>
</dbReference>
<gene>
    <name evidence="16" type="primary">dinB</name>
    <name evidence="18" type="ORF">HMPREF9453_02025</name>
</gene>
<evidence type="ECO:0000256" key="15">
    <source>
        <dbReference type="ARBA" id="ARBA00049244"/>
    </source>
</evidence>
<comment type="similarity">
    <text evidence="2 16">Belongs to the DNA polymerase type-Y family.</text>
</comment>
<reference evidence="18 19" key="1">
    <citation type="submission" date="2011-11" db="EMBL/GenBank/DDBJ databases">
        <title>The Genome Sequence of Dialister succinatiphilus YIT 11850.</title>
        <authorList>
            <consortium name="The Broad Institute Genome Sequencing Platform"/>
            <person name="Earl A."/>
            <person name="Ward D."/>
            <person name="Feldgarden M."/>
            <person name="Gevers D."/>
            <person name="Morotomi M."/>
            <person name="Young S.K."/>
            <person name="Zeng Q."/>
            <person name="Gargeya S."/>
            <person name="Fitzgerald M."/>
            <person name="Haas B."/>
            <person name="Abouelleil A."/>
            <person name="Alvarado L."/>
            <person name="Arachchi H.M."/>
            <person name="Berlin A."/>
            <person name="Brown A."/>
            <person name="Chapman S.B."/>
            <person name="Dunbar C."/>
            <person name="Gearin G."/>
            <person name="Goldberg J."/>
            <person name="Griggs A."/>
            <person name="Gujja S."/>
            <person name="Heiman D."/>
            <person name="Howarth C."/>
            <person name="Lui A."/>
            <person name="MacDonald P.J.P."/>
            <person name="Montmayeur A."/>
            <person name="Murphy C."/>
            <person name="Neiman D."/>
            <person name="Pearson M."/>
            <person name="Priest M."/>
            <person name="Roberts A."/>
            <person name="Saif S."/>
            <person name="Shea T."/>
            <person name="Sisk P."/>
            <person name="Stolte C."/>
            <person name="Sykes S."/>
            <person name="Wortman J."/>
            <person name="Nusbaum C."/>
            <person name="Birren B."/>
        </authorList>
    </citation>
    <scope>NUCLEOTIDE SEQUENCE [LARGE SCALE GENOMIC DNA]</scope>
    <source>
        <strain evidence="18 19">YIT 11850</strain>
    </source>
</reference>
<evidence type="ECO:0000256" key="2">
    <source>
        <dbReference type="ARBA" id="ARBA00010945"/>
    </source>
</evidence>
<dbReference type="Gene3D" id="3.30.1490.100">
    <property type="entry name" value="DNA polymerase, Y-family, little finger domain"/>
    <property type="match status" value="1"/>
</dbReference>
<keyword evidence="4 16" id="KW-0515">Mutator protein</keyword>
<evidence type="ECO:0000256" key="5">
    <source>
        <dbReference type="ARBA" id="ARBA00022490"/>
    </source>
</evidence>
<dbReference type="GO" id="GO:0003887">
    <property type="term" value="F:DNA-directed DNA polymerase activity"/>
    <property type="evidence" value="ECO:0007669"/>
    <property type="project" value="UniProtKB-UniRule"/>
</dbReference>
<evidence type="ECO:0000256" key="16">
    <source>
        <dbReference type="HAMAP-Rule" id="MF_01113"/>
    </source>
</evidence>
<dbReference type="GO" id="GO:0000287">
    <property type="term" value="F:magnesium ion binding"/>
    <property type="evidence" value="ECO:0007669"/>
    <property type="project" value="UniProtKB-UniRule"/>
</dbReference>
<protein>
    <recommendedName>
        <fullName evidence="16">DNA polymerase IV</fullName>
        <shortName evidence="16">Pol IV</shortName>
        <ecNumber evidence="16">2.7.7.7</ecNumber>
    </recommendedName>
</protein>
<dbReference type="STRING" id="742743.HMPREF9453_02025"/>
<evidence type="ECO:0000259" key="17">
    <source>
        <dbReference type="PROSITE" id="PS50173"/>
    </source>
</evidence>
<proteinExistence type="inferred from homology"/>
<dbReference type="SUPFAM" id="SSF56672">
    <property type="entry name" value="DNA/RNA polymerases"/>
    <property type="match status" value="1"/>
</dbReference>
<dbReference type="InterPro" id="IPR001126">
    <property type="entry name" value="UmuC"/>
</dbReference>
<accession>H1D337</accession>
<feature type="domain" description="UmuC" evidence="17">
    <location>
        <begin position="5"/>
        <end position="185"/>
    </location>
</feature>
<keyword evidence="19" id="KW-1185">Reference proteome</keyword>
<dbReference type="HOGENOM" id="CLU_012348_1_2_9"/>
<dbReference type="FunFam" id="3.30.1490.100:FF:000004">
    <property type="entry name" value="DNA polymerase IV"/>
    <property type="match status" value="1"/>
</dbReference>
<dbReference type="Pfam" id="PF11798">
    <property type="entry name" value="IMS_HHH"/>
    <property type="match status" value="1"/>
</dbReference>
<dbReference type="Pfam" id="PF11799">
    <property type="entry name" value="IMS_C"/>
    <property type="match status" value="1"/>
</dbReference>
<sequence>MRRWIMHVDMDAFFASVEQRDHPEWKGKPVIVGGRSRRGVVATASYEARKYGVHSAMPVSKARELCPFGIFAEPRFQVYKETSHRIHEIMLHYAEAYEPISLDEAFLDISAMGSQYPTLGAIGRAIKKEILKETELVASVGIAPNKFLAKMASDMDKPDGLFIIPYGKEKDILRPLPVRRLWGVGKVTEGRLVKAGFRTIGDIQDVSVEALASVLGNQGGLLKRLSFGVDDRPVEAEREIKSIGDESTYEKDITDPSVIDREIAIHSDIVAQRLRKQGLMARTVTLKIRFASFRTVTRTLSFEEGTSLQEEIYHHAMTLLQKIPLTEGVRLIGVTASRLGPPLSMASLFSEDRDKRNRAAAAMDEIQARFGRKALQKGFWLEEKK</sequence>
<dbReference type="CDD" id="cd03586">
    <property type="entry name" value="PolY_Pol_IV_kappa"/>
    <property type="match status" value="1"/>
</dbReference>
<dbReference type="PANTHER" id="PTHR11076">
    <property type="entry name" value="DNA REPAIR POLYMERASE UMUC / TRANSFERASE FAMILY MEMBER"/>
    <property type="match status" value="1"/>
</dbReference>
<dbReference type="Gene3D" id="3.40.1170.60">
    <property type="match status" value="1"/>
</dbReference>
<dbReference type="GO" id="GO:0003684">
    <property type="term" value="F:damaged DNA binding"/>
    <property type="evidence" value="ECO:0007669"/>
    <property type="project" value="InterPro"/>
</dbReference>
<keyword evidence="13 16" id="KW-0238">DNA-binding</keyword>
<keyword evidence="14 16" id="KW-0234">DNA repair</keyword>
<feature type="binding site" evidence="16">
    <location>
        <position position="9"/>
    </location>
    <ligand>
        <name>Mg(2+)</name>
        <dbReference type="ChEBI" id="CHEBI:18420"/>
    </ligand>
</feature>
<evidence type="ECO:0000313" key="18">
    <source>
        <dbReference type="EMBL" id="EHO62054.1"/>
    </source>
</evidence>
<evidence type="ECO:0000256" key="3">
    <source>
        <dbReference type="ARBA" id="ARBA00011245"/>
    </source>
</evidence>
<dbReference type="Gene3D" id="1.10.150.20">
    <property type="entry name" value="5' to 3' exonuclease, C-terminal subdomain"/>
    <property type="match status" value="1"/>
</dbReference>
<dbReference type="InterPro" id="IPR022880">
    <property type="entry name" value="DNApol_IV"/>
</dbReference>
<evidence type="ECO:0000256" key="12">
    <source>
        <dbReference type="ARBA" id="ARBA00022932"/>
    </source>
</evidence>
<dbReference type="PANTHER" id="PTHR11076:SF33">
    <property type="entry name" value="DNA POLYMERASE KAPPA"/>
    <property type="match status" value="1"/>
</dbReference>
<feature type="site" description="Substrate discrimination" evidence="16">
    <location>
        <position position="14"/>
    </location>
</feature>
<dbReference type="GO" id="GO:0005829">
    <property type="term" value="C:cytosol"/>
    <property type="evidence" value="ECO:0007669"/>
    <property type="project" value="TreeGrafter"/>
</dbReference>
<evidence type="ECO:0000256" key="7">
    <source>
        <dbReference type="ARBA" id="ARBA00022695"/>
    </source>
</evidence>
<organism evidence="18 19">
    <name type="scientific">Dialister succinatiphilus YIT 11850</name>
    <dbReference type="NCBI Taxonomy" id="742743"/>
    <lineage>
        <taxon>Bacteria</taxon>
        <taxon>Bacillati</taxon>
        <taxon>Bacillota</taxon>
        <taxon>Negativicutes</taxon>
        <taxon>Veillonellales</taxon>
        <taxon>Veillonellaceae</taxon>
        <taxon>Dialister</taxon>
    </lineage>
</organism>
<dbReference type="SUPFAM" id="SSF100879">
    <property type="entry name" value="Lesion bypass DNA polymerase (Y-family), little finger domain"/>
    <property type="match status" value="1"/>
</dbReference>
<keyword evidence="9 16" id="KW-0479">Metal-binding</keyword>
<name>H1D337_9FIRM</name>
<dbReference type="GO" id="GO:0042276">
    <property type="term" value="P:error-prone translesion synthesis"/>
    <property type="evidence" value="ECO:0007669"/>
    <property type="project" value="TreeGrafter"/>
</dbReference>
<dbReference type="NCBIfam" id="NF002882">
    <property type="entry name" value="PRK03348.1"/>
    <property type="match status" value="1"/>
</dbReference>
<dbReference type="Gene3D" id="3.30.70.270">
    <property type="match status" value="1"/>
</dbReference>
<dbReference type="InterPro" id="IPR017961">
    <property type="entry name" value="DNA_pol_Y-fam_little_finger"/>
</dbReference>
<dbReference type="EMBL" id="ADLT01000074">
    <property type="protein sequence ID" value="EHO62054.1"/>
    <property type="molecule type" value="Genomic_DNA"/>
</dbReference>
<feature type="active site" evidence="16">
    <location>
        <position position="104"/>
    </location>
</feature>
<dbReference type="InterPro" id="IPR050116">
    <property type="entry name" value="DNA_polymerase-Y"/>
</dbReference>